<keyword evidence="2" id="KW-0472">Membrane</keyword>
<comment type="caution">
    <text evidence="4">The sequence shown here is derived from an EMBL/GenBank/DDBJ whole genome shotgun (WGS) entry which is preliminary data.</text>
</comment>
<keyword evidence="2" id="KW-0812">Transmembrane</keyword>
<dbReference type="Proteomes" id="UP000521943">
    <property type="component" value="Unassembled WGS sequence"/>
</dbReference>
<protein>
    <submittedName>
        <fullName evidence="4">Uncharacterized protein</fullName>
    </submittedName>
</protein>
<proteinExistence type="predicted"/>
<name>A0A8H6HCI4_9AGAR</name>
<keyword evidence="2" id="KW-1133">Transmembrane helix</keyword>
<accession>A0A8H6HCI4</accession>
<reference evidence="4 5" key="1">
    <citation type="submission" date="2020-07" db="EMBL/GenBank/DDBJ databases">
        <title>Comparative genomics of pyrophilous fungi reveals a link between fire events and developmental genes.</title>
        <authorList>
            <consortium name="DOE Joint Genome Institute"/>
            <person name="Steindorff A.S."/>
            <person name="Carver A."/>
            <person name="Calhoun S."/>
            <person name="Stillman K."/>
            <person name="Liu H."/>
            <person name="Lipzen A."/>
            <person name="Pangilinan J."/>
            <person name="Labutti K."/>
            <person name="Bruns T.D."/>
            <person name="Grigoriev I.V."/>
        </authorList>
    </citation>
    <scope>NUCLEOTIDE SEQUENCE [LARGE SCALE GENOMIC DNA]</scope>
    <source>
        <strain evidence="4 5">CBS 144469</strain>
    </source>
</reference>
<sequence length="170" mass="17610">MIIRLCYALLALFALVSAQTTVTTTNAAGATVVQVVSTDQVLGPQTSIISTLPAATPTTLTQAPPQQGQQGQVGTRTSTTSHPVGGPTPYTYLTTVNGQTEWIVDTFLPTSGPAFTSKAIPATGSIMDYDAFISKYGVSPLDIHASASTLHISISLSILSTLLAAFILVV</sequence>
<dbReference type="AlphaFoldDB" id="A0A8H6HCI4"/>
<feature type="transmembrane region" description="Helical" evidence="2">
    <location>
        <begin position="150"/>
        <end position="169"/>
    </location>
</feature>
<keyword evidence="5" id="KW-1185">Reference proteome</keyword>
<keyword evidence="3" id="KW-0732">Signal</keyword>
<evidence type="ECO:0000313" key="5">
    <source>
        <dbReference type="Proteomes" id="UP000521943"/>
    </source>
</evidence>
<evidence type="ECO:0000256" key="1">
    <source>
        <dbReference type="SAM" id="MobiDB-lite"/>
    </source>
</evidence>
<evidence type="ECO:0000313" key="4">
    <source>
        <dbReference type="EMBL" id="KAF6743266.1"/>
    </source>
</evidence>
<feature type="region of interest" description="Disordered" evidence="1">
    <location>
        <begin position="57"/>
        <end position="85"/>
    </location>
</feature>
<evidence type="ECO:0000256" key="3">
    <source>
        <dbReference type="SAM" id="SignalP"/>
    </source>
</evidence>
<gene>
    <name evidence="4" type="ORF">DFP72DRAFT_934364</name>
</gene>
<dbReference type="OrthoDB" id="3257429at2759"/>
<dbReference type="EMBL" id="JACGCI010000151">
    <property type="protein sequence ID" value="KAF6743266.1"/>
    <property type="molecule type" value="Genomic_DNA"/>
</dbReference>
<feature type="compositionally biased region" description="Low complexity" evidence="1">
    <location>
        <begin position="57"/>
        <end position="81"/>
    </location>
</feature>
<evidence type="ECO:0000256" key="2">
    <source>
        <dbReference type="SAM" id="Phobius"/>
    </source>
</evidence>
<feature type="signal peptide" evidence="3">
    <location>
        <begin position="1"/>
        <end position="18"/>
    </location>
</feature>
<feature type="chain" id="PRO_5034218711" evidence="3">
    <location>
        <begin position="19"/>
        <end position="170"/>
    </location>
</feature>
<organism evidence="4 5">
    <name type="scientific">Ephemerocybe angulata</name>
    <dbReference type="NCBI Taxonomy" id="980116"/>
    <lineage>
        <taxon>Eukaryota</taxon>
        <taxon>Fungi</taxon>
        <taxon>Dikarya</taxon>
        <taxon>Basidiomycota</taxon>
        <taxon>Agaricomycotina</taxon>
        <taxon>Agaricomycetes</taxon>
        <taxon>Agaricomycetidae</taxon>
        <taxon>Agaricales</taxon>
        <taxon>Agaricineae</taxon>
        <taxon>Psathyrellaceae</taxon>
        <taxon>Ephemerocybe</taxon>
    </lineage>
</organism>